<comment type="caution">
    <text evidence="2">The sequence shown here is derived from an EMBL/GenBank/DDBJ whole genome shotgun (WGS) entry which is preliminary data.</text>
</comment>
<proteinExistence type="predicted"/>
<keyword evidence="1" id="KW-0175">Coiled coil</keyword>
<gene>
    <name evidence="2" type="ORF">BCL64_11081</name>
</gene>
<dbReference type="AlphaFoldDB" id="A0A2T0VL58"/>
<feature type="coiled-coil region" evidence="1">
    <location>
        <begin position="13"/>
        <end position="59"/>
    </location>
</feature>
<evidence type="ECO:0000313" key="2">
    <source>
        <dbReference type="EMBL" id="PRY70981.1"/>
    </source>
</evidence>
<evidence type="ECO:0000256" key="1">
    <source>
        <dbReference type="SAM" id="Coils"/>
    </source>
</evidence>
<dbReference type="EMBL" id="PVTM01000010">
    <property type="protein sequence ID" value="PRY70981.1"/>
    <property type="molecule type" value="Genomic_DNA"/>
</dbReference>
<reference evidence="2 3" key="1">
    <citation type="submission" date="2018-03" db="EMBL/GenBank/DDBJ databases">
        <title>Comparative analysis of microorganisms from saline springs in Andes Mountain Range, Colombia.</title>
        <authorList>
            <person name="Rubin E."/>
        </authorList>
    </citation>
    <scope>NUCLEOTIDE SEQUENCE [LARGE SCALE GENOMIC DNA]</scope>
    <source>
        <strain evidence="2 3">USBA 854</strain>
    </source>
</reference>
<accession>A0A2T0VL58</accession>
<protein>
    <submittedName>
        <fullName evidence="2">Uncharacterized protein</fullName>
    </submittedName>
</protein>
<sequence>MPRRPDPFAQPLRDGTEYRIERLEEERERLERRRVWAVRRGDTKAVQRLTERLDALEEAIDADLTPGCRSGRHEWYRRHR</sequence>
<dbReference type="Proteomes" id="UP000239896">
    <property type="component" value="Unassembled WGS sequence"/>
</dbReference>
<dbReference type="RefSeq" id="WP_106231262.1">
    <property type="nucleotide sequence ID" value="NZ_PVTM01000010.1"/>
</dbReference>
<evidence type="ECO:0000313" key="3">
    <source>
        <dbReference type="Proteomes" id="UP000239896"/>
    </source>
</evidence>
<organism evidence="2 3">
    <name type="scientific">Halomonas ventosae</name>
    <dbReference type="NCBI Taxonomy" id="229007"/>
    <lineage>
        <taxon>Bacteria</taxon>
        <taxon>Pseudomonadati</taxon>
        <taxon>Pseudomonadota</taxon>
        <taxon>Gammaproteobacteria</taxon>
        <taxon>Oceanospirillales</taxon>
        <taxon>Halomonadaceae</taxon>
        <taxon>Halomonas</taxon>
    </lineage>
</organism>
<keyword evidence="3" id="KW-1185">Reference proteome</keyword>
<name>A0A2T0VL58_9GAMM</name>